<evidence type="ECO:0000259" key="1">
    <source>
        <dbReference type="Pfam" id="PF03781"/>
    </source>
</evidence>
<dbReference type="PANTHER" id="PTHR23150">
    <property type="entry name" value="SULFATASE MODIFYING FACTOR 1, 2"/>
    <property type="match status" value="1"/>
</dbReference>
<evidence type="ECO:0008006" key="5">
    <source>
        <dbReference type="Google" id="ProtNLM"/>
    </source>
</evidence>
<dbReference type="InterPro" id="IPR005532">
    <property type="entry name" value="SUMF_dom"/>
</dbReference>
<dbReference type="InterPro" id="IPR016187">
    <property type="entry name" value="CTDL_fold"/>
</dbReference>
<dbReference type="InterPro" id="IPR051043">
    <property type="entry name" value="Sulfatase_Mod_Factor_Kinase"/>
</dbReference>
<feature type="domain" description="Sulfatase-modifying factor enzyme-like" evidence="1">
    <location>
        <begin position="317"/>
        <end position="570"/>
    </location>
</feature>
<dbReference type="AlphaFoldDB" id="A0A2T1C074"/>
<gene>
    <name evidence="3" type="ORF">C7B64_17280</name>
</gene>
<evidence type="ECO:0000259" key="2">
    <source>
        <dbReference type="Pfam" id="PF26355"/>
    </source>
</evidence>
<evidence type="ECO:0000313" key="3">
    <source>
        <dbReference type="EMBL" id="PSB01642.1"/>
    </source>
</evidence>
<comment type="caution">
    <text evidence="3">The sequence shown here is derived from an EMBL/GenBank/DDBJ whole genome shotgun (WGS) entry which is preliminary data.</text>
</comment>
<dbReference type="Gene3D" id="3.90.1580.10">
    <property type="entry name" value="paralog of FGE (formylglycine-generating enzyme)"/>
    <property type="match status" value="1"/>
</dbReference>
<dbReference type="Proteomes" id="UP000238762">
    <property type="component" value="Unassembled WGS sequence"/>
</dbReference>
<name>A0A2T1C074_9CYAN</name>
<proteinExistence type="predicted"/>
<protein>
    <recommendedName>
        <fullName evidence="5">Sulfatase-modifying factor enzyme domain-containing protein</fullName>
    </recommendedName>
</protein>
<dbReference type="EMBL" id="PVWJ01000096">
    <property type="protein sequence ID" value="PSB01642.1"/>
    <property type="molecule type" value="Genomic_DNA"/>
</dbReference>
<dbReference type="SUPFAM" id="SSF56436">
    <property type="entry name" value="C-type lectin-like"/>
    <property type="match status" value="1"/>
</dbReference>
<reference evidence="3 4" key="2">
    <citation type="submission" date="2018-03" db="EMBL/GenBank/DDBJ databases">
        <title>The ancient ancestry and fast evolution of plastids.</title>
        <authorList>
            <person name="Moore K.R."/>
            <person name="Magnabosco C."/>
            <person name="Momper L."/>
            <person name="Gold D.A."/>
            <person name="Bosak T."/>
            <person name="Fournier G.P."/>
        </authorList>
    </citation>
    <scope>NUCLEOTIDE SEQUENCE [LARGE SCALE GENOMIC DNA]</scope>
    <source>
        <strain evidence="3 4">CCAP 1448/3</strain>
    </source>
</reference>
<evidence type="ECO:0000313" key="4">
    <source>
        <dbReference type="Proteomes" id="UP000238762"/>
    </source>
</evidence>
<dbReference type="OrthoDB" id="3981129at2"/>
<dbReference type="Pfam" id="PF03781">
    <property type="entry name" value="FGE-sulfatase"/>
    <property type="match status" value="1"/>
</dbReference>
<dbReference type="Pfam" id="PF26355">
    <property type="entry name" value="HTH_VMAP-M9"/>
    <property type="match status" value="1"/>
</dbReference>
<dbReference type="InterPro" id="IPR042095">
    <property type="entry name" value="SUMF_sf"/>
</dbReference>
<sequence length="576" mass="64312">MAAAPVDLRVVHLIQKTLLPQPSSLVPVAEVFLSGTIQRVDYPRSDRNPQYEFLPEVRKLLNQATRLGETEKVLDIVSSYIAEKLGLSITSFTALLLKLQDLTTAQQEQILPFARVAVEVLQNLGGEYATFAQRVAGNSELEFIGFPPRQIFNIEVATIEVASESDTFEFTVATIEINASLLSSSNSPVELVDEKVFAQRGEHLNDLEQQLIQGVLANRTYAQIAATSRNSVEHLPENVATNLSKYLQNNVAPNLWQHLSAAFGEKVTKTKAKKLIKQWVAHRHITIHRHRQQAEYFIEYLGNIGNFGNLGNGVELEMVAIPAGSFLMGSPKDELERSDRESPQHRVTIQPFFLGRYPVTQAQWQAVASLPQQKRELNPNPSRFKGANRPVENVSWYDAIEFCARLSHATGKSYRLPSEAEWEYAARGGTTTPFHFGETITSELANYNANYTYGAGVKGVYRGETTPVGSFGVANAFGLSEIHGNVWEWCLDPWHGNYQGAPSDGRVWDEKIQNDIYLNIVKNLDILLESSERRVICGGSWYDYPIGCRCAYRLYDHPDYASSNLGFRVACGVPGT</sequence>
<dbReference type="InterPro" id="IPR058651">
    <property type="entry name" value="HTH_VMAP-M9"/>
</dbReference>
<accession>A0A2T1C074</accession>
<dbReference type="GO" id="GO:0120147">
    <property type="term" value="F:formylglycine-generating oxidase activity"/>
    <property type="evidence" value="ECO:0007669"/>
    <property type="project" value="TreeGrafter"/>
</dbReference>
<dbReference type="PANTHER" id="PTHR23150:SF19">
    <property type="entry name" value="FORMYLGLYCINE-GENERATING ENZYME"/>
    <property type="match status" value="1"/>
</dbReference>
<reference evidence="3 4" key="1">
    <citation type="submission" date="2018-02" db="EMBL/GenBank/DDBJ databases">
        <authorList>
            <person name="Cohen D.B."/>
            <person name="Kent A.D."/>
        </authorList>
    </citation>
    <scope>NUCLEOTIDE SEQUENCE [LARGE SCALE GENOMIC DNA]</scope>
    <source>
        <strain evidence="3 4">CCAP 1448/3</strain>
    </source>
</reference>
<organism evidence="3 4">
    <name type="scientific">Merismopedia glauca CCAP 1448/3</name>
    <dbReference type="NCBI Taxonomy" id="1296344"/>
    <lineage>
        <taxon>Bacteria</taxon>
        <taxon>Bacillati</taxon>
        <taxon>Cyanobacteriota</taxon>
        <taxon>Cyanophyceae</taxon>
        <taxon>Synechococcales</taxon>
        <taxon>Merismopediaceae</taxon>
        <taxon>Merismopedia</taxon>
    </lineage>
</organism>
<feature type="domain" description="vWA-MoxR associated protein N-terminal HTH" evidence="2">
    <location>
        <begin position="189"/>
        <end position="278"/>
    </location>
</feature>
<keyword evidence="4" id="KW-1185">Reference proteome</keyword>